<keyword evidence="3 6" id="KW-0687">Ribonucleoprotein</keyword>
<evidence type="ECO:0000256" key="3">
    <source>
        <dbReference type="ARBA" id="ARBA00023274"/>
    </source>
</evidence>
<dbReference type="PANTHER" id="PTHR11761:SF8">
    <property type="entry name" value="LARGE RIBOSOMAL SUBUNIT PROTEIN UL14"/>
    <property type="match status" value="1"/>
</dbReference>
<accession>A0A2C9LEG2</accession>
<comment type="similarity">
    <text evidence="1 6">Belongs to the universal ribosomal protein uL14 family.</text>
</comment>
<evidence type="ECO:0000256" key="4">
    <source>
        <dbReference type="ARBA" id="ARBA00035199"/>
    </source>
</evidence>
<dbReference type="SMART" id="SM01374">
    <property type="entry name" value="Ribosomal_L14"/>
    <property type="match status" value="1"/>
</dbReference>
<dbReference type="GO" id="GO:0003735">
    <property type="term" value="F:structural constituent of ribosome"/>
    <property type="evidence" value="ECO:0007669"/>
    <property type="project" value="InterPro"/>
</dbReference>
<dbReference type="VEuPathDB" id="VectorBase:BGLB030099"/>
<evidence type="ECO:0000256" key="5">
    <source>
        <dbReference type="ARBA" id="ARBA00035326"/>
    </source>
</evidence>
<dbReference type="AlphaFoldDB" id="A0A2C9LEG2"/>
<keyword evidence="2 6" id="KW-0689">Ribosomal protein</keyword>
<dbReference type="Pfam" id="PF00238">
    <property type="entry name" value="Ribosomal_L14"/>
    <property type="match status" value="1"/>
</dbReference>
<dbReference type="SUPFAM" id="SSF50193">
    <property type="entry name" value="Ribosomal protein L14"/>
    <property type="match status" value="1"/>
</dbReference>
<dbReference type="HAMAP" id="MF_01367">
    <property type="entry name" value="Ribosomal_uL14"/>
    <property type="match status" value="1"/>
</dbReference>
<dbReference type="KEGG" id="bgt:106051729"/>
<dbReference type="GO" id="GO:0070180">
    <property type="term" value="F:large ribosomal subunit rRNA binding"/>
    <property type="evidence" value="ECO:0007669"/>
    <property type="project" value="TreeGrafter"/>
</dbReference>
<proteinExistence type="inferred from homology"/>
<organism evidence="7 8">
    <name type="scientific">Biomphalaria glabrata</name>
    <name type="common">Bloodfluke planorb</name>
    <name type="synonym">Freshwater snail</name>
    <dbReference type="NCBI Taxonomy" id="6526"/>
    <lineage>
        <taxon>Eukaryota</taxon>
        <taxon>Metazoa</taxon>
        <taxon>Spiralia</taxon>
        <taxon>Lophotrochozoa</taxon>
        <taxon>Mollusca</taxon>
        <taxon>Gastropoda</taxon>
        <taxon>Heterobranchia</taxon>
        <taxon>Euthyneura</taxon>
        <taxon>Panpulmonata</taxon>
        <taxon>Hygrophila</taxon>
        <taxon>Lymnaeoidea</taxon>
        <taxon>Planorbidae</taxon>
        <taxon>Biomphalaria</taxon>
    </lineage>
</organism>
<dbReference type="GO" id="GO:0006412">
    <property type="term" value="P:translation"/>
    <property type="evidence" value="ECO:0007669"/>
    <property type="project" value="InterPro"/>
</dbReference>
<dbReference type="EnsemblMetazoa" id="BGLB030099-RA">
    <property type="protein sequence ID" value="BGLB030099-PA"/>
    <property type="gene ID" value="BGLB030099"/>
</dbReference>
<evidence type="ECO:0000256" key="2">
    <source>
        <dbReference type="ARBA" id="ARBA00022980"/>
    </source>
</evidence>
<dbReference type="InterPro" id="IPR000218">
    <property type="entry name" value="Ribosomal_uL14"/>
</dbReference>
<protein>
    <recommendedName>
        <fullName evidence="4">Large ribosomal subunit protein uL14</fullName>
    </recommendedName>
    <alternativeName>
        <fullName evidence="5">60S ribosomal protein L23</fullName>
    </alternativeName>
</protein>
<evidence type="ECO:0000256" key="6">
    <source>
        <dbReference type="RuleBase" id="RU003949"/>
    </source>
</evidence>
<evidence type="ECO:0000256" key="1">
    <source>
        <dbReference type="ARBA" id="ARBA00010745"/>
    </source>
</evidence>
<dbReference type="PANTHER" id="PTHR11761">
    <property type="entry name" value="50S/60S RIBOSOMAL PROTEIN L14/L23"/>
    <property type="match status" value="1"/>
</dbReference>
<name>A0A2C9LEG2_BIOGL</name>
<evidence type="ECO:0000313" key="7">
    <source>
        <dbReference type="EnsemblMetazoa" id="BGLB030099-PA"/>
    </source>
</evidence>
<dbReference type="STRING" id="6526.A0A2C9LEG2"/>
<dbReference type="Proteomes" id="UP000076420">
    <property type="component" value="Unassembled WGS sequence"/>
</dbReference>
<dbReference type="CDD" id="cd00337">
    <property type="entry name" value="Ribosomal_uL14"/>
    <property type="match status" value="1"/>
</dbReference>
<dbReference type="Gene3D" id="2.40.150.20">
    <property type="entry name" value="Ribosomal protein L14"/>
    <property type="match status" value="1"/>
</dbReference>
<gene>
    <name evidence="7" type="primary">106051729</name>
</gene>
<dbReference type="VEuPathDB" id="VectorBase:BGLAX_044911"/>
<dbReference type="GO" id="GO:0022625">
    <property type="term" value="C:cytosolic large ribosomal subunit"/>
    <property type="evidence" value="ECO:0007669"/>
    <property type="project" value="TreeGrafter"/>
</dbReference>
<sequence length="129" mass="13778">MSKRGRGGTDSEKFSIALVLPVEAAVNCAANIGTKNLYVIAVSGIKGRPNRPLAAGSGDMLVATVKNGKPELRKNVVPAFVIRLRKPLRKNDGVFIYFKDNAGVIVKPKEEMKGSPITGPVAFNFLNAL</sequence>
<dbReference type="InterPro" id="IPR036853">
    <property type="entry name" value="Ribosomal_uL14_sf"/>
</dbReference>
<evidence type="ECO:0000313" key="8">
    <source>
        <dbReference type="Proteomes" id="UP000076420"/>
    </source>
</evidence>
<reference evidence="7" key="1">
    <citation type="submission" date="2020-05" db="UniProtKB">
        <authorList>
            <consortium name="EnsemblMetazoa"/>
        </authorList>
    </citation>
    <scope>IDENTIFICATION</scope>
    <source>
        <strain evidence="7">BB02</strain>
    </source>
</reference>